<dbReference type="AlphaFoldDB" id="A0A6P1Y191"/>
<proteinExistence type="predicted"/>
<organism evidence="1 2">
    <name type="scientific">Treponema vincentii</name>
    <dbReference type="NCBI Taxonomy" id="69710"/>
    <lineage>
        <taxon>Bacteria</taxon>
        <taxon>Pseudomonadati</taxon>
        <taxon>Spirochaetota</taxon>
        <taxon>Spirochaetia</taxon>
        <taxon>Spirochaetales</taxon>
        <taxon>Treponemataceae</taxon>
        <taxon>Treponema</taxon>
    </lineage>
</organism>
<dbReference type="KEGG" id="trz:GWP43_03660"/>
<sequence length="114" mass="13641">MIVSGNNELREVLGISADEERDIINFLQGAVYCWCKNRKNEWFSLRDLMGGDNYYWNDTPMIKLWEKHSNLKKADPVDEAGKDGGWLLKKVVQKDKRKFETKEEDRIRKYRWIQ</sequence>
<gene>
    <name evidence="1" type="ORF">GWP43_03660</name>
</gene>
<protein>
    <submittedName>
        <fullName evidence="1">Uncharacterized protein</fullName>
    </submittedName>
</protein>
<dbReference type="RefSeq" id="WP_162662784.1">
    <property type="nucleotide sequence ID" value="NZ_CP048020.1"/>
</dbReference>
<name>A0A6P1Y191_9SPIR</name>
<evidence type="ECO:0000313" key="2">
    <source>
        <dbReference type="Proteomes" id="UP000464374"/>
    </source>
</evidence>
<reference evidence="1 2" key="1">
    <citation type="submission" date="2020-01" db="EMBL/GenBank/DDBJ databases">
        <title>Complete genome sequence of a human oral phylogroup 1 Treponema sp. strain ATCC 700766, originally isolated from periodontitis dental plaque.</title>
        <authorList>
            <person name="Chan Y."/>
            <person name="Huo Y.-B."/>
            <person name="Yu X.-L."/>
            <person name="Zeng H."/>
            <person name="Leung W.-K."/>
            <person name="Watt R.M."/>
        </authorList>
    </citation>
    <scope>NUCLEOTIDE SEQUENCE [LARGE SCALE GENOMIC DNA]</scope>
    <source>
        <strain evidence="1 2">OMZ 804</strain>
    </source>
</reference>
<accession>A0A6P1Y191</accession>
<dbReference type="Proteomes" id="UP000464374">
    <property type="component" value="Chromosome"/>
</dbReference>
<dbReference type="EMBL" id="CP048020">
    <property type="protein sequence ID" value="QHX42692.1"/>
    <property type="molecule type" value="Genomic_DNA"/>
</dbReference>
<evidence type="ECO:0000313" key="1">
    <source>
        <dbReference type="EMBL" id="QHX42692.1"/>
    </source>
</evidence>